<evidence type="ECO:0000256" key="6">
    <source>
        <dbReference type="HAMAP-Rule" id="MF_00265"/>
    </source>
</evidence>
<keyword evidence="3 6" id="KW-0479">Metal-binding</keyword>
<evidence type="ECO:0000256" key="3">
    <source>
        <dbReference type="ARBA" id="ARBA00022723"/>
    </source>
</evidence>
<dbReference type="EMBL" id="CP072384">
    <property type="protein sequence ID" value="QUC09734.1"/>
    <property type="molecule type" value="Genomic_DNA"/>
</dbReference>
<feature type="domain" description="PIN" evidence="7">
    <location>
        <begin position="3"/>
        <end position="118"/>
    </location>
</feature>
<name>A0ABX7Y914_9ACTN</name>
<reference evidence="8 9" key="1">
    <citation type="submission" date="2021-03" db="EMBL/GenBank/DDBJ databases">
        <title>Human Oral Microbial Genomes.</title>
        <authorList>
            <person name="Johnston C.D."/>
            <person name="Chen T."/>
            <person name="Dewhirst F.E."/>
        </authorList>
    </citation>
    <scope>NUCLEOTIDE SEQUENCE [LARGE SCALE GENOMIC DNA]</scope>
    <source>
        <strain evidence="8 9">DSMZ 100122</strain>
    </source>
</reference>
<evidence type="ECO:0000256" key="5">
    <source>
        <dbReference type="ARBA" id="ARBA00022842"/>
    </source>
</evidence>
<accession>A0ABX7Y914</accession>
<sequence>MRYLLDANVLIALTAAEHEHHEAAGEWLAETTQFATCPTTESALLRFLLGLGEPATMALERIRLIRALPAAEFWPSDLSYADIDATGLIGHRQATDLYLVSLAAAHGGLLATFDKALHASRPDLTFLIPRP</sequence>
<keyword evidence="2 6" id="KW-0540">Nuclease</keyword>
<evidence type="ECO:0000313" key="8">
    <source>
        <dbReference type="EMBL" id="QUC09734.1"/>
    </source>
</evidence>
<dbReference type="EC" id="3.1.-.-" evidence="6"/>
<organism evidence="8 9">
    <name type="scientific">Arachnia rubra</name>
    <dbReference type="NCBI Taxonomy" id="1547448"/>
    <lineage>
        <taxon>Bacteria</taxon>
        <taxon>Bacillati</taxon>
        <taxon>Actinomycetota</taxon>
        <taxon>Actinomycetes</taxon>
        <taxon>Propionibacteriales</taxon>
        <taxon>Propionibacteriaceae</taxon>
        <taxon>Arachnia</taxon>
    </lineage>
</organism>
<evidence type="ECO:0000259" key="7">
    <source>
        <dbReference type="Pfam" id="PF01850"/>
    </source>
</evidence>
<evidence type="ECO:0000256" key="1">
    <source>
        <dbReference type="ARBA" id="ARBA00022649"/>
    </source>
</evidence>
<evidence type="ECO:0000313" key="9">
    <source>
        <dbReference type="Proteomes" id="UP000678513"/>
    </source>
</evidence>
<comment type="similarity">
    <text evidence="6">Belongs to the PINc/VapC protein family.</text>
</comment>
<dbReference type="InterPro" id="IPR022907">
    <property type="entry name" value="VapC_family"/>
</dbReference>
<dbReference type="SUPFAM" id="SSF88723">
    <property type="entry name" value="PIN domain-like"/>
    <property type="match status" value="1"/>
</dbReference>
<dbReference type="Pfam" id="PF01850">
    <property type="entry name" value="PIN"/>
    <property type="match status" value="1"/>
</dbReference>
<dbReference type="InterPro" id="IPR002716">
    <property type="entry name" value="PIN_dom"/>
</dbReference>
<protein>
    <recommendedName>
        <fullName evidence="6">Ribonuclease VapC</fullName>
        <shortName evidence="6">RNase VapC</shortName>
        <ecNumber evidence="6">3.1.-.-</ecNumber>
    </recommendedName>
    <alternativeName>
        <fullName evidence="6">Toxin VapC</fullName>
    </alternativeName>
</protein>
<keyword evidence="4 6" id="KW-0378">Hydrolase</keyword>
<dbReference type="HAMAP" id="MF_00265">
    <property type="entry name" value="VapC_Nob1"/>
    <property type="match status" value="1"/>
</dbReference>
<evidence type="ECO:0000256" key="2">
    <source>
        <dbReference type="ARBA" id="ARBA00022722"/>
    </source>
</evidence>
<gene>
    <name evidence="6" type="primary">vapC</name>
    <name evidence="8" type="ORF">J5A65_13445</name>
</gene>
<keyword evidence="9" id="KW-1185">Reference proteome</keyword>
<keyword evidence="6" id="KW-0800">Toxin</keyword>
<keyword evidence="5 6" id="KW-0460">Magnesium</keyword>
<dbReference type="Proteomes" id="UP000678513">
    <property type="component" value="Chromosome"/>
</dbReference>
<dbReference type="InterPro" id="IPR029060">
    <property type="entry name" value="PIN-like_dom_sf"/>
</dbReference>
<keyword evidence="1 6" id="KW-1277">Toxin-antitoxin system</keyword>
<feature type="binding site" evidence="6">
    <location>
        <position position="6"/>
    </location>
    <ligand>
        <name>Mg(2+)</name>
        <dbReference type="ChEBI" id="CHEBI:18420"/>
    </ligand>
</feature>
<comment type="function">
    <text evidence="6">Toxic component of a toxin-antitoxin (TA) system. An RNase.</text>
</comment>
<dbReference type="Gene3D" id="3.40.50.1010">
    <property type="entry name" value="5'-nuclease"/>
    <property type="match status" value="1"/>
</dbReference>
<evidence type="ECO:0000256" key="4">
    <source>
        <dbReference type="ARBA" id="ARBA00022801"/>
    </source>
</evidence>
<proteinExistence type="inferred from homology"/>
<comment type="cofactor">
    <cofactor evidence="6">
        <name>Mg(2+)</name>
        <dbReference type="ChEBI" id="CHEBI:18420"/>
    </cofactor>
</comment>
<feature type="binding site" evidence="6">
    <location>
        <position position="96"/>
    </location>
    <ligand>
        <name>Mg(2+)</name>
        <dbReference type="ChEBI" id="CHEBI:18420"/>
    </ligand>
</feature>